<protein>
    <submittedName>
        <fullName evidence="1">Uncharacterized protein</fullName>
    </submittedName>
</protein>
<dbReference type="AlphaFoldDB" id="Q7NUN6"/>
<proteinExistence type="predicted"/>
<dbReference type="KEGG" id="cvi:CV_2661"/>
<name>Q7NUN6_CHRVO</name>
<keyword evidence="2" id="KW-1185">Reference proteome</keyword>
<organism evidence="1 2">
    <name type="scientific">Chromobacterium violaceum (strain ATCC 12472 / DSM 30191 / JCM 1249 / CCUG 213 / NBRC 12614 / NCIMB 9131 / NCTC 9757 / MK)</name>
    <dbReference type="NCBI Taxonomy" id="243365"/>
    <lineage>
        <taxon>Bacteria</taxon>
        <taxon>Pseudomonadati</taxon>
        <taxon>Pseudomonadota</taxon>
        <taxon>Betaproteobacteria</taxon>
        <taxon>Neisseriales</taxon>
        <taxon>Chromobacteriaceae</taxon>
        <taxon>Chromobacterium</taxon>
    </lineage>
</organism>
<gene>
    <name evidence="1" type="ordered locus">CV_2661</name>
</gene>
<sequence>MARLLVPGAVPDGRAWNAAAPQGIGIGRFIDAFAAMGGGGGEVGRAAGVQRRGVKAVRGAERAAGHAVLRGKGNGLQRADPAAVFVPFGLYHRVGRGMVGHGGRPQVKSALLGRLRGEAQVDEGRALGRRGMGESTDDGLY</sequence>
<dbReference type="Proteomes" id="UP000001424">
    <property type="component" value="Chromosome"/>
</dbReference>
<evidence type="ECO:0000313" key="2">
    <source>
        <dbReference type="Proteomes" id="UP000001424"/>
    </source>
</evidence>
<accession>Q7NUN6</accession>
<dbReference type="EMBL" id="AE016825">
    <property type="protein sequence ID" value="AAQ60331.1"/>
    <property type="molecule type" value="Genomic_DNA"/>
</dbReference>
<dbReference type="HOGENOM" id="CLU_1821958_0_0_4"/>
<evidence type="ECO:0000313" key="1">
    <source>
        <dbReference type="EMBL" id="AAQ60331.1"/>
    </source>
</evidence>
<reference evidence="1 2" key="1">
    <citation type="journal article" date="2003" name="Proc. Natl. Acad. Sci. U.S.A.">
        <title>The complete genome sequence of Chromobacterium violaceum reveals remarkable and exploitable bacterial adaptability.</title>
        <authorList>
            <person name="Vasconcelos A.T.R."/>
            <person name="de Almeida D.F."/>
            <person name="Almeida F.C."/>
            <person name="de Almeida L.G.P."/>
            <person name="de Almeida R."/>
            <person name="Goncalves J.A.A."/>
            <person name="Andrade E.M."/>
            <person name="Antonio R.V."/>
            <person name="Araripe J."/>
            <person name="de Araujo M.F.F."/>
            <person name="Filho S.A."/>
            <person name="Azevedo V."/>
            <person name="Batista A.J."/>
            <person name="Bataus L.A.M."/>
            <person name="Batista J.S."/>
            <person name="Belo A."/>
            <person name="vander Berg C."/>
            <person name="Blamey J."/>
            <person name="Bogo M."/>
            <person name="Bonato S."/>
            <person name="Bordignon J."/>
            <person name="Brito C.A."/>
            <person name="Brocchi M."/>
            <person name="Burity H.A."/>
            <person name="Camargo A.A."/>
            <person name="Cardoso D.D.P."/>
            <person name="Carneiro N.P."/>
            <person name="Carraro D.M."/>
            <person name="Carvalho C.M.B."/>
            <person name="Cascardo J.C.M."/>
            <person name="Cavada B.S."/>
            <person name="Chueire L.M.O."/>
            <person name="Pasa T.B.C."/>
            <person name="Duran N."/>
            <person name="Fagundes N."/>
            <person name="Falcao C.L."/>
            <person name="Fantinatti F."/>
            <person name="Farias I.P."/>
            <person name="Felipe M.S.S."/>
            <person name="Ferrari L.P."/>
            <person name="Ferro J.A."/>
            <person name="Ferro M.I.T."/>
            <person name="Franco G.R."/>
            <person name="Freitas N.S.A."/>
            <person name="Furlan L.R."/>
            <person name="Gazzinelli R.T."/>
            <person name="Gomes E.A."/>
            <person name="Goncalves P.R."/>
            <person name="Grangeiro T.B."/>
            <person name="Grattapaglia D."/>
            <person name="Grisard E.C."/>
            <person name="Guimaraes C.T."/>
            <person name="Hanna E.S."/>
            <person name="Hungria M."/>
            <person name="Jardim S.N."/>
            <person name="Laurino J."/>
            <person name="Leoi L.C.T."/>
            <person name="Fassarella L."/>
            <person name="Lima A."/>
            <person name="Loureiro M.F."/>
            <person name="Lyra M.C.P."/>
            <person name="Macedo M."/>
            <person name="Madeira H.M.F."/>
            <person name="Manfio G.P."/>
            <person name="Maranhao A.Q."/>
            <person name="Martins W.S."/>
            <person name="di Mauro S.M.Z."/>
            <person name="de Medeiros S.R.B."/>
            <person name="Meissner R.D.V."/>
            <person name="Menck C.F.M."/>
            <person name="Moreira M.A.M."/>
            <person name="Nascimento F.F."/>
            <person name="Nicolas M.F."/>
            <person name="Oliveira J.G."/>
            <person name="Oliveira S.C."/>
            <person name="Paixao R.F.C."/>
            <person name="Parente J.A."/>
            <person name="Pedrosa F.O."/>
            <person name="Pena S.J.D."/>
            <person name="Perreira J.O."/>
            <person name="Perreira M."/>
            <person name="Pinto L.S.R.C."/>
            <person name="Pinto L.S."/>
            <person name="Porto J.I.R."/>
            <person name="Potrich D.P."/>
            <person name="Neto C.E.R."/>
            <person name="Reis A.M.M."/>
            <person name="Rigo L.U."/>
            <person name="Rondinelli E."/>
            <person name="dos Santos E.B.P."/>
            <person name="Santos F.R."/>
            <person name="Schneider M.P.C."/>
            <person name="Seuanez H.N."/>
            <person name="Silva A.M.R."/>
            <person name="da Silva A.L.C."/>
            <person name="Silva D.W."/>
            <person name="Silva R."/>
            <person name="Simoes I.C."/>
            <person name="Simon D."/>
            <person name="Soares C.M.A."/>
            <person name="Soares R.B.A."/>
            <person name="Souza E.M."/>
            <person name="Souza K.R.L."/>
            <person name="Souza R.C."/>
            <person name="Steffens M.B.R."/>
            <person name="Steindel M."/>
            <person name="Teixeira S.R."/>
            <person name="Urmenyi T."/>
            <person name="Vettore A."/>
            <person name="Wassem R."/>
            <person name="Zaha A."/>
            <person name="Simpson A.J.G."/>
        </authorList>
    </citation>
    <scope>NUCLEOTIDE SEQUENCE [LARGE SCALE GENOMIC DNA]</scope>
    <source>
        <strain evidence="2">ATCC 12472 / DSM 30191 / JCM 1249 / NBRC 12614 / NCIMB 9131 / NCTC 9757</strain>
    </source>
</reference>